<protein>
    <submittedName>
        <fullName evidence="5">Helix-turn-helix domain-containing protein</fullName>
    </submittedName>
</protein>
<evidence type="ECO:0000313" key="5">
    <source>
        <dbReference type="EMBL" id="MBK1877660.1"/>
    </source>
</evidence>
<dbReference type="SUPFAM" id="SSF46689">
    <property type="entry name" value="Homeodomain-like"/>
    <property type="match status" value="2"/>
</dbReference>
<proteinExistence type="predicted"/>
<comment type="caution">
    <text evidence="5">The sequence shown here is derived from an EMBL/GenBank/DDBJ whole genome shotgun (WGS) entry which is preliminary data.</text>
</comment>
<sequence>MRGFREYVDLDVGRSFSIELSEVSQVDYGLHHHPQWEFTAFRGANGIRGVGDSVEEFRDGDMALVPANVPHFWNIPLQPKPAEKVGLNIIKFSPEPWRATLELPEMRPVANFLAKCTGGYRFTPHDPSYVFTQLERMRTANSAEAIGLLWALFGYLAQDGEPLPLSNTISGSVELGNERLKRVLDHLNSNFQKPISLESVARVANLSPIAFSRYFSQTMGRPLSRYLNELRLSWACNQLLDTDHTVLSISLEAGYTSLTNFNRRFREIKEMTPREYRKRFR</sequence>
<dbReference type="PROSITE" id="PS01124">
    <property type="entry name" value="HTH_ARAC_FAMILY_2"/>
    <property type="match status" value="1"/>
</dbReference>
<dbReference type="EMBL" id="JAENIL010000020">
    <property type="protein sequence ID" value="MBK1877660.1"/>
    <property type="molecule type" value="Genomic_DNA"/>
</dbReference>
<evidence type="ECO:0000256" key="3">
    <source>
        <dbReference type="ARBA" id="ARBA00023163"/>
    </source>
</evidence>
<dbReference type="SMART" id="SM00342">
    <property type="entry name" value="HTH_ARAC"/>
    <property type="match status" value="1"/>
</dbReference>
<keyword evidence="2" id="KW-0238">DNA-binding</keyword>
<keyword evidence="6" id="KW-1185">Reference proteome</keyword>
<accession>A0A934RU57</accession>
<evidence type="ECO:0000256" key="2">
    <source>
        <dbReference type="ARBA" id="ARBA00023125"/>
    </source>
</evidence>
<dbReference type="GO" id="GO:0003700">
    <property type="term" value="F:DNA-binding transcription factor activity"/>
    <property type="evidence" value="ECO:0007669"/>
    <property type="project" value="InterPro"/>
</dbReference>
<reference evidence="5" key="1">
    <citation type="submission" date="2021-01" db="EMBL/GenBank/DDBJ databases">
        <title>Modified the classification status of verrucomicrobia.</title>
        <authorList>
            <person name="Feng X."/>
        </authorList>
    </citation>
    <scope>NUCLEOTIDE SEQUENCE</scope>
    <source>
        <strain evidence="5">KCTC 13126</strain>
    </source>
</reference>
<evidence type="ECO:0000259" key="4">
    <source>
        <dbReference type="PROSITE" id="PS01124"/>
    </source>
</evidence>
<dbReference type="Proteomes" id="UP000617628">
    <property type="component" value="Unassembled WGS sequence"/>
</dbReference>
<dbReference type="RefSeq" id="WP_200355874.1">
    <property type="nucleotide sequence ID" value="NZ_JAENIL010000020.1"/>
</dbReference>
<dbReference type="InterPro" id="IPR018060">
    <property type="entry name" value="HTH_AraC"/>
</dbReference>
<keyword evidence="1" id="KW-0805">Transcription regulation</keyword>
<evidence type="ECO:0000313" key="6">
    <source>
        <dbReference type="Proteomes" id="UP000617628"/>
    </source>
</evidence>
<organism evidence="5 6">
    <name type="scientific">Pelagicoccus mobilis</name>
    <dbReference type="NCBI Taxonomy" id="415221"/>
    <lineage>
        <taxon>Bacteria</taxon>
        <taxon>Pseudomonadati</taxon>
        <taxon>Verrucomicrobiota</taxon>
        <taxon>Opitutia</taxon>
        <taxon>Puniceicoccales</taxon>
        <taxon>Pelagicoccaceae</taxon>
        <taxon>Pelagicoccus</taxon>
    </lineage>
</organism>
<evidence type="ECO:0000256" key="1">
    <source>
        <dbReference type="ARBA" id="ARBA00023015"/>
    </source>
</evidence>
<dbReference type="PROSITE" id="PS00041">
    <property type="entry name" value="HTH_ARAC_FAMILY_1"/>
    <property type="match status" value="1"/>
</dbReference>
<dbReference type="PANTHER" id="PTHR43280:SF27">
    <property type="entry name" value="TRANSCRIPTIONAL REGULATOR MTLR"/>
    <property type="match status" value="1"/>
</dbReference>
<keyword evidence="3" id="KW-0804">Transcription</keyword>
<dbReference type="InterPro" id="IPR018062">
    <property type="entry name" value="HTH_AraC-typ_CS"/>
</dbReference>
<dbReference type="AlphaFoldDB" id="A0A934RU57"/>
<dbReference type="InterPro" id="IPR011051">
    <property type="entry name" value="RmlC_Cupin_sf"/>
</dbReference>
<feature type="domain" description="HTH araC/xylS-type" evidence="4">
    <location>
        <begin position="181"/>
        <end position="279"/>
    </location>
</feature>
<dbReference type="Pfam" id="PF12833">
    <property type="entry name" value="HTH_18"/>
    <property type="match status" value="1"/>
</dbReference>
<gene>
    <name evidence="5" type="ORF">JIN87_12350</name>
</gene>
<name>A0A934RU57_9BACT</name>
<dbReference type="SUPFAM" id="SSF51182">
    <property type="entry name" value="RmlC-like cupins"/>
    <property type="match status" value="1"/>
</dbReference>
<dbReference type="InterPro" id="IPR009057">
    <property type="entry name" value="Homeodomain-like_sf"/>
</dbReference>
<dbReference type="PANTHER" id="PTHR43280">
    <property type="entry name" value="ARAC-FAMILY TRANSCRIPTIONAL REGULATOR"/>
    <property type="match status" value="1"/>
</dbReference>
<dbReference type="Gene3D" id="1.10.10.60">
    <property type="entry name" value="Homeodomain-like"/>
    <property type="match status" value="2"/>
</dbReference>
<dbReference type="GO" id="GO:0043565">
    <property type="term" value="F:sequence-specific DNA binding"/>
    <property type="evidence" value="ECO:0007669"/>
    <property type="project" value="InterPro"/>
</dbReference>